<dbReference type="PATRIC" id="fig|1348663.4.peg.3202"/>
<name>A0A066YUA4_9ACTN</name>
<accession>A0A066YUA4</accession>
<dbReference type="HOGENOM" id="CLU_1330470_0_0_11"/>
<reference evidence="2 3" key="1">
    <citation type="submission" date="2014-05" db="EMBL/GenBank/DDBJ databases">
        <title>Draft Genome Sequence of Kitasatospora cheerisanensis KCTC 2395.</title>
        <authorList>
            <person name="Nam D.H."/>
        </authorList>
    </citation>
    <scope>NUCLEOTIDE SEQUENCE [LARGE SCALE GENOMIC DNA]</scope>
    <source>
        <strain evidence="2 3">KCTC 2395</strain>
    </source>
</reference>
<dbReference type="Proteomes" id="UP000027178">
    <property type="component" value="Unassembled WGS sequence"/>
</dbReference>
<feature type="region of interest" description="Disordered" evidence="1">
    <location>
        <begin position="165"/>
        <end position="206"/>
    </location>
</feature>
<dbReference type="RefSeq" id="WP_341865378.1">
    <property type="nucleotide sequence ID" value="NZ_KK853997.1"/>
</dbReference>
<gene>
    <name evidence="2" type="ORF">KCH_33290</name>
</gene>
<comment type="caution">
    <text evidence="2">The sequence shown here is derived from an EMBL/GenBank/DDBJ whole genome shotgun (WGS) entry which is preliminary data.</text>
</comment>
<feature type="compositionally biased region" description="Basic residues" evidence="1">
    <location>
        <begin position="191"/>
        <end position="206"/>
    </location>
</feature>
<protein>
    <submittedName>
        <fullName evidence="2">Uncharacterized protein</fullName>
    </submittedName>
</protein>
<dbReference type="EMBL" id="JNBY01000089">
    <property type="protein sequence ID" value="KDN84802.1"/>
    <property type="molecule type" value="Genomic_DNA"/>
</dbReference>
<evidence type="ECO:0000313" key="3">
    <source>
        <dbReference type="Proteomes" id="UP000027178"/>
    </source>
</evidence>
<sequence>MTSTDQPVDELLAEAVGRVVGAPPGGLEYAVDGAASLLAASADRWPLVSRALLGFAERSVGRCWAAGWRPADLVRVARRELGPVQVALAVDLIAAESRRHPAASLDRRWRDQLRELDAEPWWPSDEAYLQAFAERHRLDRFALATAALELLRVWALLPPVQPVGPAPGQSAPRVSAPRSGSRGCWGGSGRCWRRPSRRASRRRRRR</sequence>
<organism evidence="2 3">
    <name type="scientific">Kitasatospora cheerisanensis KCTC 2395</name>
    <dbReference type="NCBI Taxonomy" id="1348663"/>
    <lineage>
        <taxon>Bacteria</taxon>
        <taxon>Bacillati</taxon>
        <taxon>Actinomycetota</taxon>
        <taxon>Actinomycetes</taxon>
        <taxon>Kitasatosporales</taxon>
        <taxon>Streptomycetaceae</taxon>
        <taxon>Kitasatospora</taxon>
    </lineage>
</organism>
<evidence type="ECO:0000256" key="1">
    <source>
        <dbReference type="SAM" id="MobiDB-lite"/>
    </source>
</evidence>
<proteinExistence type="predicted"/>
<dbReference type="AlphaFoldDB" id="A0A066YUA4"/>
<keyword evidence="3" id="KW-1185">Reference proteome</keyword>
<evidence type="ECO:0000313" key="2">
    <source>
        <dbReference type="EMBL" id="KDN84802.1"/>
    </source>
</evidence>
<dbReference type="eggNOG" id="ENOG5031KBW">
    <property type="taxonomic scope" value="Bacteria"/>
</dbReference>